<keyword evidence="12" id="KW-0472">Membrane</keyword>
<comment type="similarity">
    <text evidence="10">Belongs to the ApbE family.</text>
</comment>
<protein>
    <recommendedName>
        <fullName evidence="2 10">FAD:protein FMN transferase</fullName>
        <ecNumber evidence="1 10">2.7.1.180</ecNumber>
    </recommendedName>
    <alternativeName>
        <fullName evidence="8 10">Flavin transferase</fullName>
    </alternativeName>
</protein>
<evidence type="ECO:0000256" key="7">
    <source>
        <dbReference type="ARBA" id="ARBA00022842"/>
    </source>
</evidence>
<proteinExistence type="inferred from homology"/>
<dbReference type="PANTHER" id="PTHR30040">
    <property type="entry name" value="THIAMINE BIOSYNTHESIS LIPOPROTEIN APBE"/>
    <property type="match status" value="1"/>
</dbReference>
<name>A0A7V0I9H2_DESA2</name>
<keyword evidence="7 10" id="KW-0460">Magnesium</keyword>
<keyword evidence="6 10" id="KW-0274">FAD</keyword>
<keyword evidence="5 10" id="KW-0479">Metal-binding</keyword>
<dbReference type="InterPro" id="IPR024932">
    <property type="entry name" value="ApbE"/>
</dbReference>
<evidence type="ECO:0000256" key="12">
    <source>
        <dbReference type="SAM" id="Phobius"/>
    </source>
</evidence>
<evidence type="ECO:0000256" key="5">
    <source>
        <dbReference type="ARBA" id="ARBA00022723"/>
    </source>
</evidence>
<dbReference type="Gene3D" id="3.10.520.10">
    <property type="entry name" value="ApbE-like domains"/>
    <property type="match status" value="1"/>
</dbReference>
<sequence>MQNKLKETFEKSLKRRDFLKCLGILGITFGIPPVYTAFKREKLNKMHYVERTLPLIGTFFTITILDSSLSRAEEAIEKGFLEVKRLDSIFNRFKSNTCIGELNEKGEIKGIPIEMRKVINKSFKYYHSTQGAFDITVKPLVDLLKASFANGRPPKEQEIKDTLSYVGAEYISYNGKNIKFLKEGMGITLDGIAKGYIVDEVAELIRKLGVKNVLVNAGGDIRAIGEKSWKIAIKDPFNPDTYIEKICLKDGAIATSGNYEIYYDKEKLYAHIVNPHTGHCPARCCSVSIVACKTIDADALSTAIFTISPVAGKSFIDKLPNVEGFIVAKNGMRLYSRGWYRYERGV</sequence>
<keyword evidence="12" id="KW-1133">Transmembrane helix</keyword>
<evidence type="ECO:0000256" key="3">
    <source>
        <dbReference type="ARBA" id="ARBA00022630"/>
    </source>
</evidence>
<feature type="binding site" evidence="11">
    <location>
        <position position="191"/>
    </location>
    <ligand>
        <name>Mg(2+)</name>
        <dbReference type="ChEBI" id="CHEBI:18420"/>
    </ligand>
</feature>
<dbReference type="Proteomes" id="UP000885706">
    <property type="component" value="Unassembled WGS sequence"/>
</dbReference>
<dbReference type="PANTHER" id="PTHR30040:SF2">
    <property type="entry name" value="FAD:PROTEIN FMN TRANSFERASE"/>
    <property type="match status" value="1"/>
</dbReference>
<feature type="transmembrane region" description="Helical" evidence="12">
    <location>
        <begin position="21"/>
        <end position="38"/>
    </location>
</feature>
<dbReference type="GO" id="GO:0046872">
    <property type="term" value="F:metal ion binding"/>
    <property type="evidence" value="ECO:0007669"/>
    <property type="project" value="UniProtKB-UniRule"/>
</dbReference>
<evidence type="ECO:0000256" key="11">
    <source>
        <dbReference type="PIRSR" id="PIRSR006268-2"/>
    </source>
</evidence>
<evidence type="ECO:0000256" key="1">
    <source>
        <dbReference type="ARBA" id="ARBA00011955"/>
    </source>
</evidence>
<evidence type="ECO:0000256" key="2">
    <source>
        <dbReference type="ARBA" id="ARBA00016337"/>
    </source>
</evidence>
<keyword evidence="12" id="KW-0812">Transmembrane</keyword>
<dbReference type="Pfam" id="PF02424">
    <property type="entry name" value="ApbE"/>
    <property type="match status" value="1"/>
</dbReference>
<dbReference type="AlphaFoldDB" id="A0A7V0I9H2"/>
<evidence type="ECO:0000313" key="13">
    <source>
        <dbReference type="EMBL" id="HDD35194.1"/>
    </source>
</evidence>
<evidence type="ECO:0000256" key="9">
    <source>
        <dbReference type="ARBA" id="ARBA00048540"/>
    </source>
</evidence>
<evidence type="ECO:0000256" key="10">
    <source>
        <dbReference type="PIRNR" id="PIRNR006268"/>
    </source>
</evidence>
<comment type="catalytic activity">
    <reaction evidence="9 10">
        <text>L-threonyl-[protein] + FAD = FMN-L-threonyl-[protein] + AMP + H(+)</text>
        <dbReference type="Rhea" id="RHEA:36847"/>
        <dbReference type="Rhea" id="RHEA-COMP:11060"/>
        <dbReference type="Rhea" id="RHEA-COMP:11061"/>
        <dbReference type="ChEBI" id="CHEBI:15378"/>
        <dbReference type="ChEBI" id="CHEBI:30013"/>
        <dbReference type="ChEBI" id="CHEBI:57692"/>
        <dbReference type="ChEBI" id="CHEBI:74257"/>
        <dbReference type="ChEBI" id="CHEBI:456215"/>
        <dbReference type="EC" id="2.7.1.180"/>
    </reaction>
</comment>
<organism evidence="13">
    <name type="scientific">Desulfofervidus auxilii</name>
    <dbReference type="NCBI Taxonomy" id="1621989"/>
    <lineage>
        <taxon>Bacteria</taxon>
        <taxon>Pseudomonadati</taxon>
        <taxon>Thermodesulfobacteriota</taxon>
        <taxon>Candidatus Desulfofervidia</taxon>
        <taxon>Candidatus Desulfofervidales</taxon>
        <taxon>Candidatus Desulfofervidaceae</taxon>
        <taxon>Candidatus Desulfofervidus</taxon>
    </lineage>
</organism>
<dbReference type="EC" id="2.7.1.180" evidence="1 10"/>
<feature type="binding site" evidence="11">
    <location>
        <position position="302"/>
    </location>
    <ligand>
        <name>Mg(2+)</name>
        <dbReference type="ChEBI" id="CHEBI:18420"/>
    </ligand>
</feature>
<keyword evidence="4 10" id="KW-0808">Transferase</keyword>
<accession>A0A7V0I9H2</accession>
<dbReference type="EMBL" id="DQWQ01000008">
    <property type="protein sequence ID" value="HDD35194.1"/>
    <property type="molecule type" value="Genomic_DNA"/>
</dbReference>
<comment type="cofactor">
    <cofactor evidence="11">
        <name>Mg(2+)</name>
        <dbReference type="ChEBI" id="CHEBI:18420"/>
    </cofactor>
    <cofactor evidence="11">
        <name>Mn(2+)</name>
        <dbReference type="ChEBI" id="CHEBI:29035"/>
    </cofactor>
    <text evidence="11">Magnesium. Can also use manganese.</text>
</comment>
<evidence type="ECO:0000256" key="6">
    <source>
        <dbReference type="ARBA" id="ARBA00022827"/>
    </source>
</evidence>
<evidence type="ECO:0000256" key="4">
    <source>
        <dbReference type="ARBA" id="ARBA00022679"/>
    </source>
</evidence>
<dbReference type="SUPFAM" id="SSF143631">
    <property type="entry name" value="ApbE-like"/>
    <property type="match status" value="1"/>
</dbReference>
<dbReference type="InterPro" id="IPR003374">
    <property type="entry name" value="ApbE-like_sf"/>
</dbReference>
<gene>
    <name evidence="13" type="ORF">ENF30_00160</name>
</gene>
<keyword evidence="3 10" id="KW-0285">Flavoprotein</keyword>
<comment type="caution">
    <text evidence="13">The sequence shown here is derived from an EMBL/GenBank/DDBJ whole genome shotgun (WGS) entry which is preliminary data.</text>
</comment>
<feature type="binding site" evidence="11">
    <location>
        <position position="298"/>
    </location>
    <ligand>
        <name>Mg(2+)</name>
        <dbReference type="ChEBI" id="CHEBI:18420"/>
    </ligand>
</feature>
<dbReference type="PIRSF" id="PIRSF006268">
    <property type="entry name" value="ApbE"/>
    <property type="match status" value="1"/>
</dbReference>
<dbReference type="GO" id="GO:0016740">
    <property type="term" value="F:transferase activity"/>
    <property type="evidence" value="ECO:0007669"/>
    <property type="project" value="UniProtKB-UniRule"/>
</dbReference>
<reference evidence="13" key="1">
    <citation type="journal article" date="2020" name="mSystems">
        <title>Genome- and Community-Level Interaction Insights into Carbon Utilization and Element Cycling Functions of Hydrothermarchaeota in Hydrothermal Sediment.</title>
        <authorList>
            <person name="Zhou Z."/>
            <person name="Liu Y."/>
            <person name="Xu W."/>
            <person name="Pan J."/>
            <person name="Luo Z.H."/>
            <person name="Li M."/>
        </authorList>
    </citation>
    <scope>NUCLEOTIDE SEQUENCE [LARGE SCALE GENOMIC DNA]</scope>
    <source>
        <strain evidence="13">HyVt-113</strain>
    </source>
</reference>
<evidence type="ECO:0000256" key="8">
    <source>
        <dbReference type="ARBA" id="ARBA00031306"/>
    </source>
</evidence>